<evidence type="ECO:0000313" key="2">
    <source>
        <dbReference type="Proteomes" id="UP000326067"/>
    </source>
</evidence>
<proteinExistence type="predicted"/>
<dbReference type="EMBL" id="CABVIC010000001">
    <property type="protein sequence ID" value="VVO59874.1"/>
    <property type="molecule type" value="Genomic_DNA"/>
</dbReference>
<gene>
    <name evidence="1" type="ORF">PS847_00736</name>
</gene>
<evidence type="ECO:0000313" key="1">
    <source>
        <dbReference type="EMBL" id="VVO59874.1"/>
    </source>
</evidence>
<dbReference type="RefSeq" id="WP_224787218.1">
    <property type="nucleotide sequence ID" value="NZ_CABVIC010000001.1"/>
</dbReference>
<organism evidence="1 2">
    <name type="scientific">Pseudomonas fluorescens</name>
    <dbReference type="NCBI Taxonomy" id="294"/>
    <lineage>
        <taxon>Bacteria</taxon>
        <taxon>Pseudomonadati</taxon>
        <taxon>Pseudomonadota</taxon>
        <taxon>Gammaproteobacteria</taxon>
        <taxon>Pseudomonadales</taxon>
        <taxon>Pseudomonadaceae</taxon>
        <taxon>Pseudomonas</taxon>
    </lineage>
</organism>
<accession>A0A5E7H796</accession>
<dbReference type="AlphaFoldDB" id="A0A5E7H796"/>
<dbReference type="Proteomes" id="UP000326067">
    <property type="component" value="Unassembled WGS sequence"/>
</dbReference>
<name>A0A5E7H796_PSEFL</name>
<reference evidence="1 2" key="1">
    <citation type="submission" date="2019-09" db="EMBL/GenBank/DDBJ databases">
        <authorList>
            <person name="Chandra G."/>
            <person name="Truman W A."/>
        </authorList>
    </citation>
    <scope>NUCLEOTIDE SEQUENCE [LARGE SCALE GENOMIC DNA]</scope>
    <source>
        <strain evidence="1">PS847</strain>
    </source>
</reference>
<protein>
    <submittedName>
        <fullName evidence="1">Uncharacterized protein</fullName>
    </submittedName>
</protein>
<sequence length="139" mass="15341">MDDLRILIARLGWPIPAGRWWTMQELAKRLGAPATAAETEAALLRLLNSCKLEAEVVEALCIFWIAAAVEGYVANLDLLKRTPKPSLLSNLFLQALGFEAQALDVDLKVAPPDFEIPADFDGMQGLQLARNLRTNLSRL</sequence>